<reference evidence="1 2" key="1">
    <citation type="submission" date="2021-05" db="EMBL/GenBank/DDBJ databases">
        <title>Draft Genome Sequences of Clinical Respiratory Isolates of Mycobacterium goodii Recovered in Ireland.</title>
        <authorList>
            <person name="Flanagan P.R."/>
            <person name="Mok S."/>
            <person name="Roycroft E."/>
            <person name="Rogers T.R."/>
            <person name="Fitzgibbon M."/>
        </authorList>
    </citation>
    <scope>NUCLEOTIDE SEQUENCE [LARGE SCALE GENOMIC DNA]</scope>
    <source>
        <strain evidence="1 2">14IE55</strain>
    </source>
</reference>
<proteinExistence type="predicted"/>
<name>A0ABS6HNU2_MYCGD</name>
<gene>
    <name evidence="1" type="ORF">KL859_16025</name>
</gene>
<organism evidence="1 2">
    <name type="scientific">Mycolicibacterium goodii</name>
    <name type="common">Mycobacterium goodii</name>
    <dbReference type="NCBI Taxonomy" id="134601"/>
    <lineage>
        <taxon>Bacteria</taxon>
        <taxon>Bacillati</taxon>
        <taxon>Actinomycetota</taxon>
        <taxon>Actinomycetes</taxon>
        <taxon>Mycobacteriales</taxon>
        <taxon>Mycobacteriaceae</taxon>
        <taxon>Mycolicibacterium</taxon>
    </lineage>
</organism>
<evidence type="ECO:0000313" key="2">
    <source>
        <dbReference type="Proteomes" id="UP000696413"/>
    </source>
</evidence>
<dbReference type="RefSeq" id="WP_214395095.1">
    <property type="nucleotide sequence ID" value="NZ_JAHBOL010000012.1"/>
</dbReference>
<accession>A0ABS6HNU2</accession>
<protein>
    <submittedName>
        <fullName evidence="1">Uncharacterized protein</fullName>
    </submittedName>
</protein>
<dbReference type="EMBL" id="JAHBOM010000011">
    <property type="protein sequence ID" value="MBU8824371.1"/>
    <property type="molecule type" value="Genomic_DNA"/>
</dbReference>
<dbReference type="Proteomes" id="UP000696413">
    <property type="component" value="Unassembled WGS sequence"/>
</dbReference>
<keyword evidence="2" id="KW-1185">Reference proteome</keyword>
<comment type="caution">
    <text evidence="1">The sequence shown here is derived from an EMBL/GenBank/DDBJ whole genome shotgun (WGS) entry which is preliminary data.</text>
</comment>
<evidence type="ECO:0000313" key="1">
    <source>
        <dbReference type="EMBL" id="MBU8824371.1"/>
    </source>
</evidence>
<sequence>MGSKKNARSGPAVISLDEYRRFPVRCESRDRDDAIDADAPVEPVTDAADNDGGIILCW</sequence>